<dbReference type="AlphaFoldDB" id="A0A8S4NYY0"/>
<evidence type="ECO:0000313" key="1">
    <source>
        <dbReference type="EMBL" id="CAH1786235.1"/>
    </source>
</evidence>
<dbReference type="OrthoDB" id="449340at2759"/>
<accession>A0A8S4NYY0</accession>
<protein>
    <submittedName>
        <fullName evidence="1">Uncharacterized protein</fullName>
    </submittedName>
</protein>
<feature type="non-terminal residue" evidence="1">
    <location>
        <position position="261"/>
    </location>
</feature>
<sequence length="261" mass="30024">ADKMPQLMTDIKKKNYGNTFVLSISPNDVFYSQSSIKATFTDERYSLEETFISLVRNEVAVATLPKLEVAMIDGKFWVTSGNRRLYLFKILNKWGLCDIIKVKVKTTINEYVFTQRFTTNNGGTTVKVRGKKNMTNKLNQIAKKYISSRYSDETFTDGSYTDSEYTDEEYSNDASVPIRVPEPYTGLRGYSDAVKGMYQEKVPQKVDDCSMSENTKPKHTHKIQYIEHMSTNTFETKENKENETPTSWFGKVISRIVQLFS</sequence>
<organism evidence="1 2">
    <name type="scientific">Owenia fusiformis</name>
    <name type="common">Polychaete worm</name>
    <dbReference type="NCBI Taxonomy" id="6347"/>
    <lineage>
        <taxon>Eukaryota</taxon>
        <taxon>Metazoa</taxon>
        <taxon>Spiralia</taxon>
        <taxon>Lophotrochozoa</taxon>
        <taxon>Annelida</taxon>
        <taxon>Polychaeta</taxon>
        <taxon>Sedentaria</taxon>
        <taxon>Canalipalpata</taxon>
        <taxon>Sabellida</taxon>
        <taxon>Oweniida</taxon>
        <taxon>Oweniidae</taxon>
        <taxon>Owenia</taxon>
    </lineage>
</organism>
<comment type="caution">
    <text evidence="1">The sequence shown here is derived from an EMBL/GenBank/DDBJ whole genome shotgun (WGS) entry which is preliminary data.</text>
</comment>
<name>A0A8S4NYY0_OWEFU</name>
<dbReference type="Proteomes" id="UP000749559">
    <property type="component" value="Unassembled WGS sequence"/>
</dbReference>
<proteinExistence type="predicted"/>
<reference evidence="1" key="1">
    <citation type="submission" date="2022-03" db="EMBL/GenBank/DDBJ databases">
        <authorList>
            <person name="Martin C."/>
        </authorList>
    </citation>
    <scope>NUCLEOTIDE SEQUENCE</scope>
</reference>
<evidence type="ECO:0000313" key="2">
    <source>
        <dbReference type="Proteomes" id="UP000749559"/>
    </source>
</evidence>
<dbReference type="EMBL" id="CAIIXF020000006">
    <property type="protein sequence ID" value="CAH1786235.1"/>
    <property type="molecule type" value="Genomic_DNA"/>
</dbReference>
<gene>
    <name evidence="1" type="ORF">OFUS_LOCUS12167</name>
</gene>
<keyword evidence="2" id="KW-1185">Reference proteome</keyword>